<dbReference type="Proteomes" id="UP000790709">
    <property type="component" value="Unassembled WGS sequence"/>
</dbReference>
<comment type="caution">
    <text evidence="1">The sequence shown here is derived from an EMBL/GenBank/DDBJ whole genome shotgun (WGS) entry which is preliminary data.</text>
</comment>
<keyword evidence="2" id="KW-1185">Reference proteome</keyword>
<reference evidence="1" key="1">
    <citation type="journal article" date="2021" name="New Phytol.">
        <title>Evolutionary innovations through gain and loss of genes in the ectomycorrhizal Boletales.</title>
        <authorList>
            <person name="Wu G."/>
            <person name="Miyauchi S."/>
            <person name="Morin E."/>
            <person name="Kuo A."/>
            <person name="Drula E."/>
            <person name="Varga T."/>
            <person name="Kohler A."/>
            <person name="Feng B."/>
            <person name="Cao Y."/>
            <person name="Lipzen A."/>
            <person name="Daum C."/>
            <person name="Hundley H."/>
            <person name="Pangilinan J."/>
            <person name="Johnson J."/>
            <person name="Barry K."/>
            <person name="LaButti K."/>
            <person name="Ng V."/>
            <person name="Ahrendt S."/>
            <person name="Min B."/>
            <person name="Choi I.G."/>
            <person name="Park H."/>
            <person name="Plett J.M."/>
            <person name="Magnuson J."/>
            <person name="Spatafora J.W."/>
            <person name="Nagy L.G."/>
            <person name="Henrissat B."/>
            <person name="Grigoriev I.V."/>
            <person name="Yang Z.L."/>
            <person name="Xu J."/>
            <person name="Martin F.M."/>
        </authorList>
    </citation>
    <scope>NUCLEOTIDE SEQUENCE</scope>
    <source>
        <strain evidence="1">KUC20120723A-06</strain>
    </source>
</reference>
<proteinExistence type="predicted"/>
<name>A0ACB8BKQ7_9AGAM</name>
<accession>A0ACB8BKQ7</accession>
<sequence>MILLLSGHMNRHVLSTITVLPAAKSWGVSAVDSESTRPVNAHTLGVELVVIIFLRDMGLICQNPLTLCGSIKGRQCYLRLACEYSASDSNWGRDSAQPRNASEATSKQNLSDRARSEY</sequence>
<evidence type="ECO:0000313" key="1">
    <source>
        <dbReference type="EMBL" id="KAH7925831.1"/>
    </source>
</evidence>
<organism evidence="1 2">
    <name type="scientific">Leucogyrophana mollusca</name>
    <dbReference type="NCBI Taxonomy" id="85980"/>
    <lineage>
        <taxon>Eukaryota</taxon>
        <taxon>Fungi</taxon>
        <taxon>Dikarya</taxon>
        <taxon>Basidiomycota</taxon>
        <taxon>Agaricomycotina</taxon>
        <taxon>Agaricomycetes</taxon>
        <taxon>Agaricomycetidae</taxon>
        <taxon>Boletales</taxon>
        <taxon>Boletales incertae sedis</taxon>
        <taxon>Leucogyrophana</taxon>
    </lineage>
</organism>
<evidence type="ECO:0000313" key="2">
    <source>
        <dbReference type="Proteomes" id="UP000790709"/>
    </source>
</evidence>
<protein>
    <submittedName>
        <fullName evidence="1">Uncharacterized protein</fullName>
    </submittedName>
</protein>
<dbReference type="EMBL" id="MU266394">
    <property type="protein sequence ID" value="KAH7925831.1"/>
    <property type="molecule type" value="Genomic_DNA"/>
</dbReference>
<gene>
    <name evidence="1" type="ORF">BV22DRAFT_403736</name>
</gene>